<dbReference type="Proteomes" id="UP001501266">
    <property type="component" value="Unassembled WGS sequence"/>
</dbReference>
<keyword evidence="5" id="KW-1185">Reference proteome</keyword>
<reference evidence="5" key="1">
    <citation type="journal article" date="2019" name="Int. J. Syst. Evol. Microbiol.">
        <title>The Global Catalogue of Microorganisms (GCM) 10K type strain sequencing project: providing services to taxonomists for standard genome sequencing and annotation.</title>
        <authorList>
            <consortium name="The Broad Institute Genomics Platform"/>
            <consortium name="The Broad Institute Genome Sequencing Center for Infectious Disease"/>
            <person name="Wu L."/>
            <person name="Ma J."/>
        </authorList>
    </citation>
    <scope>NUCLEOTIDE SEQUENCE [LARGE SCALE GENOMIC DNA]</scope>
    <source>
        <strain evidence="5">JCM 12398</strain>
    </source>
</reference>
<dbReference type="PROSITE" id="PS51257">
    <property type="entry name" value="PROKAR_LIPOPROTEIN"/>
    <property type="match status" value="1"/>
</dbReference>
<gene>
    <name evidence="4" type="ORF">GCM10009640_26830</name>
</gene>
<dbReference type="SMART" id="SM00460">
    <property type="entry name" value="TGc"/>
    <property type="match status" value="1"/>
</dbReference>
<name>A0ABP4JR44_9MICO</name>
<feature type="transmembrane region" description="Helical" evidence="2">
    <location>
        <begin position="167"/>
        <end position="184"/>
    </location>
</feature>
<feature type="transmembrane region" description="Helical" evidence="2">
    <location>
        <begin position="581"/>
        <end position="607"/>
    </location>
</feature>
<feature type="transmembrane region" description="Helical" evidence="2">
    <location>
        <begin position="205"/>
        <end position="226"/>
    </location>
</feature>
<evidence type="ECO:0000256" key="1">
    <source>
        <dbReference type="SAM" id="MobiDB-lite"/>
    </source>
</evidence>
<keyword evidence="2" id="KW-0472">Membrane</keyword>
<feature type="region of interest" description="Disordered" evidence="1">
    <location>
        <begin position="523"/>
        <end position="574"/>
    </location>
</feature>
<proteinExistence type="predicted"/>
<keyword evidence="2" id="KW-1133">Transmembrane helix</keyword>
<feature type="transmembrane region" description="Helical" evidence="2">
    <location>
        <begin position="58"/>
        <end position="77"/>
    </location>
</feature>
<organism evidence="4 5">
    <name type="scientific">Agrococcus citreus</name>
    <dbReference type="NCBI Taxonomy" id="84643"/>
    <lineage>
        <taxon>Bacteria</taxon>
        <taxon>Bacillati</taxon>
        <taxon>Actinomycetota</taxon>
        <taxon>Actinomycetes</taxon>
        <taxon>Micrococcales</taxon>
        <taxon>Microbacteriaceae</taxon>
        <taxon>Agrococcus</taxon>
    </lineage>
</organism>
<evidence type="ECO:0000313" key="4">
    <source>
        <dbReference type="EMBL" id="GAA1426222.1"/>
    </source>
</evidence>
<accession>A0ABP4JR44</accession>
<dbReference type="EMBL" id="BAAAKK010000006">
    <property type="protein sequence ID" value="GAA1426222.1"/>
    <property type="molecule type" value="Genomic_DNA"/>
</dbReference>
<evidence type="ECO:0000313" key="5">
    <source>
        <dbReference type="Proteomes" id="UP001501266"/>
    </source>
</evidence>
<dbReference type="InterPro" id="IPR052901">
    <property type="entry name" value="Bact_TGase-like"/>
</dbReference>
<dbReference type="PANTHER" id="PTHR42736:SF1">
    <property type="entry name" value="PROTEIN-GLUTAMINE GAMMA-GLUTAMYLTRANSFERASE"/>
    <property type="match status" value="1"/>
</dbReference>
<feature type="transmembrane region" description="Helical" evidence="2">
    <location>
        <begin position="6"/>
        <end position="25"/>
    </location>
</feature>
<feature type="transmembrane region" description="Helical" evidence="2">
    <location>
        <begin position="32"/>
        <end position="52"/>
    </location>
</feature>
<dbReference type="InterPro" id="IPR002931">
    <property type="entry name" value="Transglutaminase-like"/>
</dbReference>
<dbReference type="SUPFAM" id="SSF54001">
    <property type="entry name" value="Cysteine proteinases"/>
    <property type="match status" value="1"/>
</dbReference>
<feature type="domain" description="Transglutaminase-like" evidence="3">
    <location>
        <begin position="458"/>
        <end position="527"/>
    </location>
</feature>
<comment type="caution">
    <text evidence="4">The sequence shown here is derived from an EMBL/GenBank/DDBJ whole genome shotgun (WGS) entry which is preliminary data.</text>
</comment>
<protein>
    <recommendedName>
        <fullName evidence="3">Transglutaminase-like domain-containing protein</fullName>
    </recommendedName>
</protein>
<evidence type="ECO:0000256" key="2">
    <source>
        <dbReference type="SAM" id="Phobius"/>
    </source>
</evidence>
<feature type="transmembrane region" description="Helical" evidence="2">
    <location>
        <begin position="117"/>
        <end position="137"/>
    </location>
</feature>
<dbReference type="Gene3D" id="3.10.620.30">
    <property type="match status" value="1"/>
</dbReference>
<dbReference type="RefSeq" id="WP_343921297.1">
    <property type="nucleotide sequence ID" value="NZ_BAAAKK010000006.1"/>
</dbReference>
<feature type="compositionally biased region" description="Low complexity" evidence="1">
    <location>
        <begin position="561"/>
        <end position="574"/>
    </location>
</feature>
<feature type="transmembrane region" description="Helical" evidence="2">
    <location>
        <begin position="144"/>
        <end position="161"/>
    </location>
</feature>
<evidence type="ECO:0000259" key="3">
    <source>
        <dbReference type="SMART" id="SM00460"/>
    </source>
</evidence>
<sequence>MIARRAPGAGLLLLAIASACVPMWWIFGTAQLVVALTVSILVGAAIAVLGAWRRWSGLLLLLMGIVALALLAVPLTAPQRIPRGEWLPGLLDAGAAIVLAWRRLLTIGLPVGTGDSLLMAPVVLVLAGTIIGVTLALRSRRAETAALVPAALASWSILWGPQDLPSPWLSGVVALVPLAAYVTTVRQARRRSRAPRALSSLARRVGAGTLVALLAGGAAAAAGALLQLPDRVVLRGASPSSIALEGASPLSAYRANWALDTRDATLLTVTGLEPGDRIRLAALDDYDGEVLGVGRAAFERVAGAEAGEGRVVGITVAGLSSPWLPSVGEASAIRFVGPRSEALASGLHRDEALNALVVTPGIGAGDGYQLLVQPGTPTAAGERIAALEPAEPLQGSETLPDSMLSALASWTGEASTAGERLAAMVEGLRAQGYVSHGVLDDEAPSRAGHSLERLDELFREPMVGDAEQYATAAMLLARQLGFDARVVVGYTPDPIVPGSPTPVFGGDADAWVEVRTGAGWVGIDVVPEPRPIPEEEDGAPSVVEAPPAQQAPAPPPGGQQQGADPAAPSAPRDAADPASRLLAVLGATAAVLGLVALVAALPVGLVVAKVIRRRRRRAADAPRDRAEGAWTELVDRLRDRGEAPEPQGTRLEQAGDDERMRVLADRVDRAVFAAAPPTDDEVADAWRLSDDVLAARDAGHGRLRPALASLNPASLVGR</sequence>
<dbReference type="InterPro" id="IPR038765">
    <property type="entry name" value="Papain-like_cys_pep_sf"/>
</dbReference>
<keyword evidence="2" id="KW-0812">Transmembrane</keyword>
<dbReference type="PANTHER" id="PTHR42736">
    <property type="entry name" value="PROTEIN-GLUTAMINE GAMMA-GLUTAMYLTRANSFERASE"/>
    <property type="match status" value="1"/>
</dbReference>
<dbReference type="Pfam" id="PF01841">
    <property type="entry name" value="Transglut_core"/>
    <property type="match status" value="1"/>
</dbReference>